<sequence>MRAAAVLSALLGVGAVWEGEEVANSQGLAMTREYLAGKYRVEMPEVLGKSKCGDGRRCVALVSMLGLYSYEPPSDSLLNCTRANPDVVSKYCAYYFGTLSNFIHHKVNLNQHRRDSNYTFDLVLIHDETVPELAVQQIRKLGARTMEIPVSAKRLACRGFVKKNPTSRIYMEMCDDHDFNLQRFPQDALRMFLMSMKPIALGMTEYDRVMFTDIDSFLEGHHGMVKSLDYTYDNDNVGLLINMDRFSPVNAGNWIAKPSLEVVDIWLNDIKKGFNSELGWGSHGHIDKIWQRDFIRNPEAHSRLYGRDGKNDPVWEDIKGSWNFLGAQMDQGLLFHIFGLKQKNLHFMNTMDYTIPNSEGITNATWIRTTGFRHYASHPKPWSRDVCIHKHHKFQPADYLKIIQPIARDVRGMAYYYKDQNEILNACARYLHNLVERCRVQAVKMEEKDWFERLPGTK</sequence>
<dbReference type="EMBL" id="HBIV01044100">
    <property type="protein sequence ID" value="CAE0679160.1"/>
    <property type="molecule type" value="Transcribed_RNA"/>
</dbReference>
<dbReference type="AlphaFoldDB" id="A0A7S4DZ17"/>
<organism evidence="2">
    <name type="scientific">Lotharella globosa</name>
    <dbReference type="NCBI Taxonomy" id="91324"/>
    <lineage>
        <taxon>Eukaryota</taxon>
        <taxon>Sar</taxon>
        <taxon>Rhizaria</taxon>
        <taxon>Cercozoa</taxon>
        <taxon>Chlorarachniophyceae</taxon>
        <taxon>Lotharella</taxon>
    </lineage>
</organism>
<gene>
    <name evidence="2" type="ORF">LGLO00237_LOCUS30943</name>
</gene>
<accession>A0A7S4DZ17</accession>
<evidence type="ECO:0000256" key="1">
    <source>
        <dbReference type="SAM" id="SignalP"/>
    </source>
</evidence>
<feature type="signal peptide" evidence="1">
    <location>
        <begin position="1"/>
        <end position="19"/>
    </location>
</feature>
<dbReference type="InterPro" id="IPR029044">
    <property type="entry name" value="Nucleotide-diphossugar_trans"/>
</dbReference>
<protein>
    <submittedName>
        <fullName evidence="2">Uncharacterized protein</fullName>
    </submittedName>
</protein>
<dbReference type="SUPFAM" id="SSF53448">
    <property type="entry name" value="Nucleotide-diphospho-sugar transferases"/>
    <property type="match status" value="1"/>
</dbReference>
<name>A0A7S4DZ17_9EUKA</name>
<evidence type="ECO:0000313" key="2">
    <source>
        <dbReference type="EMBL" id="CAE0679160.1"/>
    </source>
</evidence>
<keyword evidence="1" id="KW-0732">Signal</keyword>
<feature type="chain" id="PRO_5030917391" evidence="1">
    <location>
        <begin position="20"/>
        <end position="458"/>
    </location>
</feature>
<reference evidence="2" key="1">
    <citation type="submission" date="2021-01" db="EMBL/GenBank/DDBJ databases">
        <authorList>
            <person name="Corre E."/>
            <person name="Pelletier E."/>
            <person name="Niang G."/>
            <person name="Scheremetjew M."/>
            <person name="Finn R."/>
            <person name="Kale V."/>
            <person name="Holt S."/>
            <person name="Cochrane G."/>
            <person name="Meng A."/>
            <person name="Brown T."/>
            <person name="Cohen L."/>
        </authorList>
    </citation>
    <scope>NUCLEOTIDE SEQUENCE</scope>
    <source>
        <strain evidence="2">CCCM811</strain>
    </source>
</reference>
<dbReference type="Gene3D" id="3.90.550.10">
    <property type="entry name" value="Spore Coat Polysaccharide Biosynthesis Protein SpsA, Chain A"/>
    <property type="match status" value="1"/>
</dbReference>
<proteinExistence type="predicted"/>